<dbReference type="GO" id="GO:0008233">
    <property type="term" value="F:peptidase activity"/>
    <property type="evidence" value="ECO:0007669"/>
    <property type="project" value="UniProtKB-KW"/>
</dbReference>
<dbReference type="Gene3D" id="2.40.70.10">
    <property type="entry name" value="Acid Proteases"/>
    <property type="match status" value="2"/>
</dbReference>
<gene>
    <name evidence="1" type="ORF">ABOZ73_02145</name>
</gene>
<dbReference type="Pfam" id="PF13975">
    <property type="entry name" value="gag-asp_proteas"/>
    <property type="match status" value="1"/>
</dbReference>
<name>A0AB39KUW5_9CAUL</name>
<evidence type="ECO:0000313" key="1">
    <source>
        <dbReference type="EMBL" id="XDO97241.1"/>
    </source>
</evidence>
<dbReference type="SUPFAM" id="SSF50630">
    <property type="entry name" value="Acid proteases"/>
    <property type="match status" value="2"/>
</dbReference>
<keyword evidence="1" id="KW-0378">Hydrolase</keyword>
<dbReference type="EC" id="3.4.23.-" evidence="1"/>
<dbReference type="Pfam" id="PF13650">
    <property type="entry name" value="Asp_protease_2"/>
    <property type="match status" value="1"/>
</dbReference>
<dbReference type="EMBL" id="CP158375">
    <property type="protein sequence ID" value="XDO97241.1"/>
    <property type="molecule type" value="Genomic_DNA"/>
</dbReference>
<keyword evidence="1" id="KW-0645">Protease</keyword>
<dbReference type="CDD" id="cd05483">
    <property type="entry name" value="retropepsin_like_bacteria"/>
    <property type="match status" value="1"/>
</dbReference>
<protein>
    <submittedName>
        <fullName evidence="1">Retroviral-like aspartic protease family protein</fullName>
        <ecNumber evidence="1">3.4.23.-</ecNumber>
    </submittedName>
</protein>
<reference evidence="1" key="1">
    <citation type="submission" date="2024-06" db="EMBL/GenBank/DDBJ databases">
        <title>Caulobacter inopinatus, sp. nov.</title>
        <authorList>
            <person name="Donachie S.P."/>
        </authorList>
    </citation>
    <scope>NUCLEOTIDE SEQUENCE</scope>
    <source>
        <strain evidence="1">73W</strain>
    </source>
</reference>
<dbReference type="AlphaFoldDB" id="A0AB39KUW5"/>
<dbReference type="GO" id="GO:0006508">
    <property type="term" value="P:proteolysis"/>
    <property type="evidence" value="ECO:0007669"/>
    <property type="project" value="UniProtKB-KW"/>
</dbReference>
<dbReference type="InterPro" id="IPR021109">
    <property type="entry name" value="Peptidase_aspartic_dom_sf"/>
</dbReference>
<organism evidence="1">
    <name type="scientific">Caulobacter sp. 73W</name>
    <dbReference type="NCBI Taxonomy" id="3161137"/>
    <lineage>
        <taxon>Bacteria</taxon>
        <taxon>Pseudomonadati</taxon>
        <taxon>Pseudomonadota</taxon>
        <taxon>Alphaproteobacteria</taxon>
        <taxon>Caulobacterales</taxon>
        <taxon>Caulobacteraceae</taxon>
        <taxon>Caulobacter</taxon>
    </lineage>
</organism>
<proteinExistence type="predicted"/>
<dbReference type="RefSeq" id="WP_369060331.1">
    <property type="nucleotide sequence ID" value="NZ_CP158375.1"/>
</dbReference>
<sequence length="328" mass="35051">MDAPRDISRRRAILWGLAVSGVAGFARANTAVTPSAPPHGPEFDIGTDEDSVDRVTAPVFVNGQGPFPFMIDTGANYSAISNELAAQLGLPERGPVVLNTIVGPETTGSIQAAELRLGKKVARDIRMASLPRRWLGAAGLIGMDQLAAQRLTLDFVNATMKFGGTPAFGDTSAIVVQAQHRSGPLTLVNARIGGALVTAFLDSGADGTVGNPALRGLMSTRLKRAAYNDMFLPSPLISPTGQQIPGELAVLRSVTVGGMDISNLPIVFADLHTFRMWDMHEEPAFVLGVDILRRFRSVVIDFRRGEVIFRLPRDNGLAPYAGSRVRRG</sequence>
<dbReference type="InterPro" id="IPR034122">
    <property type="entry name" value="Retropepsin-like_bacterial"/>
</dbReference>
<accession>A0AB39KUW5</accession>